<evidence type="ECO:0000313" key="2">
    <source>
        <dbReference type="Proteomes" id="UP001057402"/>
    </source>
</evidence>
<proteinExistence type="predicted"/>
<accession>A0ACB9KZH8</accession>
<reference evidence="2" key="1">
    <citation type="journal article" date="2023" name="Front. Plant Sci.">
        <title>Chromosomal-level genome assembly of Melastoma candidum provides insights into trichome evolution.</title>
        <authorList>
            <person name="Zhong Y."/>
            <person name="Wu W."/>
            <person name="Sun C."/>
            <person name="Zou P."/>
            <person name="Liu Y."/>
            <person name="Dai S."/>
            <person name="Zhou R."/>
        </authorList>
    </citation>
    <scope>NUCLEOTIDE SEQUENCE [LARGE SCALE GENOMIC DNA]</scope>
</reference>
<gene>
    <name evidence="1" type="ORF">MLD38_038523</name>
</gene>
<organism evidence="1 2">
    <name type="scientific">Melastoma candidum</name>
    <dbReference type="NCBI Taxonomy" id="119954"/>
    <lineage>
        <taxon>Eukaryota</taxon>
        <taxon>Viridiplantae</taxon>
        <taxon>Streptophyta</taxon>
        <taxon>Embryophyta</taxon>
        <taxon>Tracheophyta</taxon>
        <taxon>Spermatophyta</taxon>
        <taxon>Magnoliopsida</taxon>
        <taxon>eudicotyledons</taxon>
        <taxon>Gunneridae</taxon>
        <taxon>Pentapetalae</taxon>
        <taxon>rosids</taxon>
        <taxon>malvids</taxon>
        <taxon>Myrtales</taxon>
        <taxon>Melastomataceae</taxon>
        <taxon>Melastomatoideae</taxon>
        <taxon>Melastomateae</taxon>
        <taxon>Melastoma</taxon>
    </lineage>
</organism>
<name>A0ACB9KZH8_9MYRT</name>
<evidence type="ECO:0000313" key="1">
    <source>
        <dbReference type="EMBL" id="KAI4302822.1"/>
    </source>
</evidence>
<keyword evidence="2" id="KW-1185">Reference proteome</keyword>
<comment type="caution">
    <text evidence="1">The sequence shown here is derived from an EMBL/GenBank/DDBJ whole genome shotgun (WGS) entry which is preliminary data.</text>
</comment>
<dbReference type="Proteomes" id="UP001057402">
    <property type="component" value="Chromosome 12"/>
</dbReference>
<dbReference type="EMBL" id="CM042891">
    <property type="protein sequence ID" value="KAI4302822.1"/>
    <property type="molecule type" value="Genomic_DNA"/>
</dbReference>
<protein>
    <submittedName>
        <fullName evidence="1">Uncharacterized protein</fullName>
    </submittedName>
</protein>
<sequence length="269" mass="29947">MPNAAAFHSACNGGDRFQHVIVMRHGDRLDNVDPMWTANAERPWDPPLAEEGRVRAFSVGRKLREDCTGFPIHRVFVSPFLRCIQTAREAVMALSSVDSGDDVSRARSDGLRFEWSKLKVAIEYGLSEMLNQEAIWTPPKDGVWGFNIPELESMLPAGTVDHSVECLYKEIPQWEETVSGARSRYEQVIRGLADKYPSENLLLVTHGEGVGVSVSAFMDNATVQDVEYCAYSHLRRSMSLKDGRIISGELECFTNPAQTGITLLPNSSL</sequence>